<dbReference type="PROSITE" id="PS51900">
    <property type="entry name" value="CB"/>
    <property type="match status" value="1"/>
</dbReference>
<dbReference type="OrthoDB" id="9795573at2"/>
<dbReference type="InterPro" id="IPR011010">
    <property type="entry name" value="DNA_brk_join_enz"/>
</dbReference>
<keyword evidence="4" id="KW-0233">DNA recombination</keyword>
<dbReference type="InterPro" id="IPR038488">
    <property type="entry name" value="Integrase_DNA-bd_sf"/>
</dbReference>
<sequence length="404" mass="44552">MGNLSARTAATAKPGRHSDGEGLILAVSKTGSRSWYLRYQLNGKRRDMALGNMADVSLAAAREKAAAARALVRAGIDPLDHLMMEEKTVPTFTSAAAQYIRSHRHGWKNRKHQRQWCATMKTYARPIIGSKPVDSIGTEDILAVLSPIWTRKTETAKRVQGRMENILDWCAARKYRDASNPARWRGHLDHLLPKPTKVSKVQHHPAMPWPALPSFMMELSSNPSISSSALRFAILTACRTGEVLGAQWSEVDIESAVWTVPADRMKAGREHRVPLTEAALDILRALPRIEGNPYIFPGARAGRPLSNMALLQIMRGMGHGVGGAKSAAVPHGFRSSFRDWCGEVSSYPREVAEAALAHVNGDKTEAAYARGDLFTKRRKLMTDWSSFCTRPPATVIDLSSRQTG</sequence>
<dbReference type="Pfam" id="PF13356">
    <property type="entry name" value="Arm-DNA-bind_3"/>
    <property type="match status" value="1"/>
</dbReference>
<dbReference type="PANTHER" id="PTHR30629">
    <property type="entry name" value="PROPHAGE INTEGRASE"/>
    <property type="match status" value="1"/>
</dbReference>
<dbReference type="InterPro" id="IPR025166">
    <property type="entry name" value="Integrase_DNA_bind_dom"/>
</dbReference>
<dbReference type="CDD" id="cd00801">
    <property type="entry name" value="INT_P4_C"/>
    <property type="match status" value="1"/>
</dbReference>
<keyword evidence="10" id="KW-1185">Reference proteome</keyword>
<dbReference type="PANTHER" id="PTHR30629:SF2">
    <property type="entry name" value="PROPHAGE INTEGRASE INTS-RELATED"/>
    <property type="match status" value="1"/>
</dbReference>
<dbReference type="Gene3D" id="3.30.160.390">
    <property type="entry name" value="Integrase, DNA-binding domain"/>
    <property type="match status" value="1"/>
</dbReference>
<dbReference type="RefSeq" id="WP_007192714.1">
    <property type="nucleotide sequence ID" value="NZ_AFWV01000005.1"/>
</dbReference>
<dbReference type="EMBL" id="AFWV01000005">
    <property type="protein sequence ID" value="EGV19034.1"/>
    <property type="molecule type" value="Genomic_DNA"/>
</dbReference>
<evidence type="ECO:0000256" key="1">
    <source>
        <dbReference type="ARBA" id="ARBA00008857"/>
    </source>
</evidence>
<dbReference type="Gene3D" id="1.10.443.10">
    <property type="entry name" value="Intergrase catalytic core"/>
    <property type="match status" value="1"/>
</dbReference>
<dbReference type="InterPro" id="IPR010998">
    <property type="entry name" value="Integrase_recombinase_N"/>
</dbReference>
<dbReference type="GO" id="GO:0003677">
    <property type="term" value="F:DNA binding"/>
    <property type="evidence" value="ECO:0007669"/>
    <property type="project" value="UniProtKB-UniRule"/>
</dbReference>
<proteinExistence type="inferred from homology"/>
<evidence type="ECO:0000256" key="2">
    <source>
        <dbReference type="ARBA" id="ARBA00022908"/>
    </source>
</evidence>
<feature type="domain" description="Core-binding (CB)" evidence="8">
    <location>
        <begin position="90"/>
        <end position="171"/>
    </location>
</feature>
<dbReference type="AlphaFoldDB" id="F9UA86"/>
<dbReference type="Proteomes" id="UP000005459">
    <property type="component" value="Unassembled WGS sequence"/>
</dbReference>
<dbReference type="InterPro" id="IPR050808">
    <property type="entry name" value="Phage_Integrase"/>
</dbReference>
<evidence type="ECO:0000256" key="3">
    <source>
        <dbReference type="ARBA" id="ARBA00023125"/>
    </source>
</evidence>
<dbReference type="Pfam" id="PF00589">
    <property type="entry name" value="Phage_integrase"/>
    <property type="match status" value="1"/>
</dbReference>
<feature type="domain" description="Tyr recombinase" evidence="7">
    <location>
        <begin position="202"/>
        <end position="381"/>
    </location>
</feature>
<dbReference type="PATRIC" id="fig|768671.3.peg.1954"/>
<keyword evidence="2" id="KW-0229">DNA integration</keyword>
<dbReference type="InterPro" id="IPR044068">
    <property type="entry name" value="CB"/>
</dbReference>
<evidence type="ECO:0000256" key="5">
    <source>
        <dbReference type="PROSITE-ProRule" id="PRU01248"/>
    </source>
</evidence>
<keyword evidence="3 5" id="KW-0238">DNA-binding</keyword>
<evidence type="ECO:0000259" key="7">
    <source>
        <dbReference type="PROSITE" id="PS51898"/>
    </source>
</evidence>
<dbReference type="STRING" id="768671.ThimaDRAFT_1838"/>
<evidence type="ECO:0000256" key="4">
    <source>
        <dbReference type="ARBA" id="ARBA00023172"/>
    </source>
</evidence>
<organism evidence="9 10">
    <name type="scientific">Thiocapsa marina 5811</name>
    <dbReference type="NCBI Taxonomy" id="768671"/>
    <lineage>
        <taxon>Bacteria</taxon>
        <taxon>Pseudomonadati</taxon>
        <taxon>Pseudomonadota</taxon>
        <taxon>Gammaproteobacteria</taxon>
        <taxon>Chromatiales</taxon>
        <taxon>Chromatiaceae</taxon>
        <taxon>Thiocapsa</taxon>
    </lineage>
</organism>
<gene>
    <name evidence="9" type="ORF">ThimaDRAFT_1838</name>
</gene>
<evidence type="ECO:0000256" key="6">
    <source>
        <dbReference type="SAM" id="MobiDB-lite"/>
    </source>
</evidence>
<protein>
    <submittedName>
        <fullName evidence="9">Integrase family protein</fullName>
    </submittedName>
</protein>
<evidence type="ECO:0000313" key="9">
    <source>
        <dbReference type="EMBL" id="EGV19034.1"/>
    </source>
</evidence>
<dbReference type="Gene3D" id="1.10.150.130">
    <property type="match status" value="1"/>
</dbReference>
<dbReference type="GO" id="GO:0015074">
    <property type="term" value="P:DNA integration"/>
    <property type="evidence" value="ECO:0007669"/>
    <property type="project" value="UniProtKB-KW"/>
</dbReference>
<dbReference type="Pfam" id="PF22022">
    <property type="entry name" value="Phage_int_M"/>
    <property type="match status" value="1"/>
</dbReference>
<accession>F9UA86</accession>
<evidence type="ECO:0000259" key="8">
    <source>
        <dbReference type="PROSITE" id="PS51900"/>
    </source>
</evidence>
<dbReference type="InterPro" id="IPR002104">
    <property type="entry name" value="Integrase_catalytic"/>
</dbReference>
<reference evidence="9 10" key="1">
    <citation type="submission" date="2011-06" db="EMBL/GenBank/DDBJ databases">
        <title>The draft genome of Thiocapsa marina 5811.</title>
        <authorList>
            <consortium name="US DOE Joint Genome Institute (JGI-PGF)"/>
            <person name="Lucas S."/>
            <person name="Han J."/>
            <person name="Cheng J.-F."/>
            <person name="Goodwin L."/>
            <person name="Pitluck S."/>
            <person name="Peters L."/>
            <person name="Land M.L."/>
            <person name="Hauser L."/>
            <person name="Vogl K."/>
            <person name="Liu Z."/>
            <person name="Imhoff J."/>
            <person name="Thiel V."/>
            <person name="Frigaard N.-U."/>
            <person name="Bryant D."/>
            <person name="Woyke T.J."/>
        </authorList>
    </citation>
    <scope>NUCLEOTIDE SEQUENCE [LARGE SCALE GENOMIC DNA]</scope>
    <source>
        <strain evidence="9 10">5811</strain>
    </source>
</reference>
<dbReference type="InterPro" id="IPR053876">
    <property type="entry name" value="Phage_int_M"/>
</dbReference>
<dbReference type="InterPro" id="IPR013762">
    <property type="entry name" value="Integrase-like_cat_sf"/>
</dbReference>
<evidence type="ECO:0000313" key="10">
    <source>
        <dbReference type="Proteomes" id="UP000005459"/>
    </source>
</evidence>
<dbReference type="eggNOG" id="COG0582">
    <property type="taxonomic scope" value="Bacteria"/>
</dbReference>
<comment type="similarity">
    <text evidence="1">Belongs to the 'phage' integrase family.</text>
</comment>
<dbReference type="PROSITE" id="PS51898">
    <property type="entry name" value="TYR_RECOMBINASE"/>
    <property type="match status" value="1"/>
</dbReference>
<feature type="region of interest" description="Disordered" evidence="6">
    <location>
        <begin position="1"/>
        <end position="20"/>
    </location>
</feature>
<dbReference type="SUPFAM" id="SSF56349">
    <property type="entry name" value="DNA breaking-rejoining enzymes"/>
    <property type="match status" value="1"/>
</dbReference>
<name>F9UA86_9GAMM</name>
<dbReference type="GO" id="GO:0006310">
    <property type="term" value="P:DNA recombination"/>
    <property type="evidence" value="ECO:0007669"/>
    <property type="project" value="UniProtKB-KW"/>
</dbReference>